<evidence type="ECO:0000256" key="2">
    <source>
        <dbReference type="ARBA" id="ARBA00022714"/>
    </source>
</evidence>
<dbReference type="Gene3D" id="2.102.10.10">
    <property type="entry name" value="Rieske [2Fe-2S] iron-sulphur domain"/>
    <property type="match status" value="1"/>
</dbReference>
<dbReference type="GO" id="GO:0051537">
    <property type="term" value="F:2 iron, 2 sulfur cluster binding"/>
    <property type="evidence" value="ECO:0007669"/>
    <property type="project" value="UniProtKB-KW"/>
</dbReference>
<dbReference type="GO" id="GO:0005506">
    <property type="term" value="F:iron ion binding"/>
    <property type="evidence" value="ECO:0007669"/>
    <property type="project" value="InterPro"/>
</dbReference>
<keyword evidence="3" id="KW-0479">Metal-binding</keyword>
<dbReference type="CDD" id="cd08884">
    <property type="entry name" value="RHO_alpha_C_GbcA-like"/>
    <property type="match status" value="1"/>
</dbReference>
<evidence type="ECO:0000256" key="4">
    <source>
        <dbReference type="ARBA" id="ARBA00023002"/>
    </source>
</evidence>
<keyword evidence="5" id="KW-0408">Iron</keyword>
<evidence type="ECO:0000313" key="8">
    <source>
        <dbReference type="EMBL" id="RZO19129.1"/>
    </source>
</evidence>
<reference evidence="8 9" key="1">
    <citation type="submission" date="2019-02" db="EMBL/GenBank/DDBJ databases">
        <title>Prokaryotic population dynamics and viral predation in marine succession experiment using metagenomics: the confinement effect.</title>
        <authorList>
            <person name="Haro-Moreno J.M."/>
            <person name="Rodriguez-Valera F."/>
            <person name="Lopez-Perez M."/>
        </authorList>
    </citation>
    <scope>NUCLEOTIDE SEQUENCE [LARGE SCALE GENOMIC DNA]</scope>
    <source>
        <strain evidence="8">MED-G170</strain>
    </source>
</reference>
<dbReference type="Gene3D" id="3.90.380.10">
    <property type="entry name" value="Naphthalene 1,2-dioxygenase Alpha Subunit, Chain A, domain 1"/>
    <property type="match status" value="2"/>
</dbReference>
<keyword evidence="6" id="KW-0411">Iron-sulfur</keyword>
<dbReference type="Pfam" id="PF00848">
    <property type="entry name" value="Ring_hydroxyl_A"/>
    <property type="match status" value="1"/>
</dbReference>
<comment type="caution">
    <text evidence="8">The sequence shown here is derived from an EMBL/GenBank/DDBJ whole genome shotgun (WGS) entry which is preliminary data.</text>
</comment>
<name>A0A520MD52_9GAMM</name>
<proteinExistence type="predicted"/>
<evidence type="ECO:0000256" key="1">
    <source>
        <dbReference type="ARBA" id="ARBA00001962"/>
    </source>
</evidence>
<keyword evidence="4" id="KW-0560">Oxidoreductase</keyword>
<dbReference type="PANTHER" id="PTHR43756:SF5">
    <property type="entry name" value="CHOLINE MONOOXYGENASE, CHLOROPLASTIC"/>
    <property type="match status" value="1"/>
</dbReference>
<dbReference type="InterPro" id="IPR036922">
    <property type="entry name" value="Rieske_2Fe-2S_sf"/>
</dbReference>
<dbReference type="GO" id="GO:0051213">
    <property type="term" value="F:dioxygenase activity"/>
    <property type="evidence" value="ECO:0007669"/>
    <property type="project" value="UniProtKB-KW"/>
</dbReference>
<evidence type="ECO:0000256" key="6">
    <source>
        <dbReference type="ARBA" id="ARBA00023014"/>
    </source>
</evidence>
<dbReference type="PROSITE" id="PS51296">
    <property type="entry name" value="RIESKE"/>
    <property type="match status" value="1"/>
</dbReference>
<keyword evidence="8" id="KW-0223">Dioxygenase</keyword>
<dbReference type="SUPFAM" id="SSF55961">
    <property type="entry name" value="Bet v1-like"/>
    <property type="match status" value="1"/>
</dbReference>
<dbReference type="InterPro" id="IPR001663">
    <property type="entry name" value="Rng_hydr_dOase-A"/>
</dbReference>
<accession>A0A520MD52</accession>
<dbReference type="Pfam" id="PF00355">
    <property type="entry name" value="Rieske"/>
    <property type="match status" value="1"/>
</dbReference>
<evidence type="ECO:0000256" key="3">
    <source>
        <dbReference type="ARBA" id="ARBA00022723"/>
    </source>
</evidence>
<dbReference type="PRINTS" id="PR00090">
    <property type="entry name" value="RNGDIOXGNASE"/>
</dbReference>
<organism evidence="8 9">
    <name type="scientific">SAR92 clade bacterium</name>
    <dbReference type="NCBI Taxonomy" id="2315479"/>
    <lineage>
        <taxon>Bacteria</taxon>
        <taxon>Pseudomonadati</taxon>
        <taxon>Pseudomonadota</taxon>
        <taxon>Gammaproteobacteria</taxon>
        <taxon>Cellvibrionales</taxon>
        <taxon>Porticoccaceae</taxon>
        <taxon>SAR92 clade</taxon>
    </lineage>
</organism>
<evidence type="ECO:0000313" key="9">
    <source>
        <dbReference type="Proteomes" id="UP000315889"/>
    </source>
</evidence>
<comment type="cofactor">
    <cofactor evidence="1">
        <name>Fe cation</name>
        <dbReference type="ChEBI" id="CHEBI:24875"/>
    </cofactor>
</comment>
<evidence type="ECO:0000259" key="7">
    <source>
        <dbReference type="PROSITE" id="PS51296"/>
    </source>
</evidence>
<dbReference type="SUPFAM" id="SSF50022">
    <property type="entry name" value="ISP domain"/>
    <property type="match status" value="1"/>
</dbReference>
<evidence type="ECO:0000256" key="5">
    <source>
        <dbReference type="ARBA" id="ARBA00023004"/>
    </source>
</evidence>
<feature type="domain" description="Rieske" evidence="7">
    <location>
        <begin position="38"/>
        <end position="158"/>
    </location>
</feature>
<sequence length="384" mass="44142">MSDYLETLDGFEKTLPSNWYLDSDIFELEREHIFMQEWLCVGREEQFPNSGDCKVLDIYGESILLVRNNVGSMRSFYNVCRHRGAQLCPSESKSDQSGLLKGGLAGNKAFVCPYHAWTYDLEGQLQRAPHIDESLGLEIEKVKLHPVGCETWGGFIFLNLSPETAPPFSSHIAEIEERYQRYPLEFLVIGKTIEYEVNANWKVLCENYNECYHCGPVHPELCQVVPAFRKNGGANLDWERGVPHREGAYTFTMSGTTRRTPFPGLNEDELNRHKGDLLYPNLFISLAADHVAVFILTAITAHKTKIECHFLFEKKEVESPHFDPSDAVDFWHLVNQQDWAICERVQKGMASRVHNYGILSPMEDWNLDLRRYVKDRIGPYIEIS</sequence>
<protein>
    <submittedName>
        <fullName evidence="8">Aromatic ring-hydroxylating dioxygenase subunit alpha</fullName>
    </submittedName>
</protein>
<dbReference type="CDD" id="cd03469">
    <property type="entry name" value="Rieske_RO_Alpha_N"/>
    <property type="match status" value="1"/>
</dbReference>
<dbReference type="PANTHER" id="PTHR43756">
    <property type="entry name" value="CHOLINE MONOOXYGENASE, CHLOROPLASTIC"/>
    <property type="match status" value="1"/>
</dbReference>
<dbReference type="EMBL" id="SHBP01000019">
    <property type="protein sequence ID" value="RZO19129.1"/>
    <property type="molecule type" value="Genomic_DNA"/>
</dbReference>
<keyword evidence="2" id="KW-0001">2Fe-2S</keyword>
<dbReference type="InterPro" id="IPR015879">
    <property type="entry name" value="Ring_hydroxy_dOase_asu_C_dom"/>
</dbReference>
<gene>
    <name evidence="8" type="ORF">EVB03_09045</name>
</gene>
<dbReference type="AlphaFoldDB" id="A0A520MD52"/>
<dbReference type="InterPro" id="IPR017941">
    <property type="entry name" value="Rieske_2Fe-2S"/>
</dbReference>
<dbReference type="Proteomes" id="UP000315889">
    <property type="component" value="Unassembled WGS sequence"/>
</dbReference>